<proteinExistence type="predicted"/>
<gene>
    <name evidence="1" type="ORF">GCM10007859_14320</name>
</gene>
<dbReference type="EMBL" id="BSOY01000025">
    <property type="protein sequence ID" value="GLS01418.1"/>
    <property type="molecule type" value="Genomic_DNA"/>
</dbReference>
<evidence type="ECO:0000313" key="1">
    <source>
        <dbReference type="EMBL" id="GLS01418.1"/>
    </source>
</evidence>
<dbReference type="Proteomes" id="UP001156921">
    <property type="component" value="Unassembled WGS sequence"/>
</dbReference>
<reference evidence="2" key="1">
    <citation type="journal article" date="2019" name="Int. J. Syst. Evol. Microbiol.">
        <title>The Global Catalogue of Microorganisms (GCM) 10K type strain sequencing project: providing services to taxonomists for standard genome sequencing and annotation.</title>
        <authorList>
            <consortium name="The Broad Institute Genomics Platform"/>
            <consortium name="The Broad Institute Genome Sequencing Center for Infectious Disease"/>
            <person name="Wu L."/>
            <person name="Ma J."/>
        </authorList>
    </citation>
    <scope>NUCLEOTIDE SEQUENCE [LARGE SCALE GENOMIC DNA]</scope>
    <source>
        <strain evidence="2">NBRC 110107</strain>
    </source>
</reference>
<organism evidence="1 2">
    <name type="scientific">Brevundimonas denitrificans</name>
    <dbReference type="NCBI Taxonomy" id="1443434"/>
    <lineage>
        <taxon>Bacteria</taxon>
        <taxon>Pseudomonadati</taxon>
        <taxon>Pseudomonadota</taxon>
        <taxon>Alphaproteobacteria</taxon>
        <taxon>Caulobacterales</taxon>
        <taxon>Caulobacteraceae</taxon>
        <taxon>Brevundimonas</taxon>
    </lineage>
</organism>
<protein>
    <submittedName>
        <fullName evidence="1">Uncharacterized protein</fullName>
    </submittedName>
</protein>
<accession>A0ABQ6BHM2</accession>
<keyword evidence="2" id="KW-1185">Reference proteome</keyword>
<name>A0ABQ6BHM2_9CAUL</name>
<evidence type="ECO:0000313" key="2">
    <source>
        <dbReference type="Proteomes" id="UP001156921"/>
    </source>
</evidence>
<sequence>MRAALAANRSVAPAIPEAAMAKACMGRLRTGEADYPGAGLSRSLTGMVNDGGLTAGRGGERLTP</sequence>
<comment type="caution">
    <text evidence="1">The sequence shown here is derived from an EMBL/GenBank/DDBJ whole genome shotgun (WGS) entry which is preliminary data.</text>
</comment>